<evidence type="ECO:0000313" key="2">
    <source>
        <dbReference type="Proteomes" id="UP001221411"/>
    </source>
</evidence>
<evidence type="ECO:0000313" key="1">
    <source>
        <dbReference type="EMBL" id="MDC0745411.1"/>
    </source>
</evidence>
<dbReference type="RefSeq" id="WP_271922882.1">
    <property type="nucleotide sequence ID" value="NZ_JAQNDO010000001.1"/>
</dbReference>
<dbReference type="Proteomes" id="UP001221411">
    <property type="component" value="Unassembled WGS sequence"/>
</dbReference>
<comment type="caution">
    <text evidence="1">The sequence shown here is derived from an EMBL/GenBank/DDBJ whole genome shotgun (WGS) entry which is preliminary data.</text>
</comment>
<accession>A0ABT5EUA9</accession>
<name>A0ABT5EUA9_9BACT</name>
<keyword evidence="2" id="KW-1185">Reference proteome</keyword>
<gene>
    <name evidence="1" type="ORF">POL67_29030</name>
</gene>
<organism evidence="1 2">
    <name type="scientific">Polyangium mundeleinium</name>
    <dbReference type="NCBI Taxonomy" id="2995306"/>
    <lineage>
        <taxon>Bacteria</taxon>
        <taxon>Pseudomonadati</taxon>
        <taxon>Myxococcota</taxon>
        <taxon>Polyangia</taxon>
        <taxon>Polyangiales</taxon>
        <taxon>Polyangiaceae</taxon>
        <taxon>Polyangium</taxon>
    </lineage>
</organism>
<proteinExistence type="predicted"/>
<sequence length="95" mass="10344">MKPAAYFERFVLHPASGWEPAAGSGAASHEAAAFDVEALASDLAKTYPQGRVIQRRCPPSTTDDAAHDWAVLRVVCEVYEGAWYVVGIVHSEWTP</sequence>
<reference evidence="1 2" key="1">
    <citation type="submission" date="2022-11" db="EMBL/GenBank/DDBJ databases">
        <title>Minimal conservation of predation-associated metabolite biosynthetic gene clusters underscores biosynthetic potential of Myxococcota including descriptions for ten novel species: Archangium lansinium sp. nov., Myxococcus landrumus sp. nov., Nannocystis bai.</title>
        <authorList>
            <person name="Ahearne A."/>
            <person name="Stevens C."/>
            <person name="Dowd S."/>
        </authorList>
    </citation>
    <scope>NUCLEOTIDE SEQUENCE [LARGE SCALE GENOMIC DNA]</scope>
    <source>
        <strain evidence="1 2">RJM3</strain>
    </source>
</reference>
<protein>
    <submittedName>
        <fullName evidence="1">Uncharacterized protein</fullName>
    </submittedName>
</protein>
<dbReference type="EMBL" id="JAQNDO010000001">
    <property type="protein sequence ID" value="MDC0745411.1"/>
    <property type="molecule type" value="Genomic_DNA"/>
</dbReference>